<gene>
    <name evidence="1" type="ORF">GXW76_16955</name>
</gene>
<dbReference type="InterPro" id="IPR011051">
    <property type="entry name" value="RmlC_Cupin_sf"/>
</dbReference>
<proteinExistence type="predicted"/>
<accession>A0A9X9X0E3</accession>
<dbReference type="RefSeq" id="WP_211863288.1">
    <property type="nucleotide sequence ID" value="NZ_JAAEDM010000052.1"/>
</dbReference>
<evidence type="ECO:0000313" key="2">
    <source>
        <dbReference type="Proteomes" id="UP001138751"/>
    </source>
</evidence>
<reference evidence="1" key="2">
    <citation type="journal article" date="2021" name="Syst. Appl. Microbiol.">
        <title>Roseomonas hellenica sp. nov., isolated from roots of wild-growing Alkanna tinctoria.</title>
        <authorList>
            <person name="Rat A."/>
            <person name="Naranjo H.D."/>
            <person name="Lebbe L."/>
            <person name="Cnockaert M."/>
            <person name="Krigas N."/>
            <person name="Grigoriadou K."/>
            <person name="Maloupa E."/>
            <person name="Willems A."/>
        </authorList>
    </citation>
    <scope>NUCLEOTIDE SEQUENCE</scope>
    <source>
        <strain evidence="1">LMG 31231</strain>
    </source>
</reference>
<keyword evidence="2" id="KW-1185">Reference proteome</keyword>
<dbReference type="SUPFAM" id="SSF51182">
    <property type="entry name" value="RmlC-like cupins"/>
    <property type="match status" value="1"/>
</dbReference>
<dbReference type="InterPro" id="IPR014710">
    <property type="entry name" value="RmlC-like_jellyroll"/>
</dbReference>
<protein>
    <recommendedName>
        <fullName evidence="3">Cysteine dioxygenase</fullName>
    </recommendedName>
</protein>
<name>A0A9X9X0E3_9PROT</name>
<evidence type="ECO:0000313" key="1">
    <source>
        <dbReference type="EMBL" id="MBR0672872.1"/>
    </source>
</evidence>
<dbReference type="EMBL" id="JAAEDM010000052">
    <property type="protein sequence ID" value="MBR0672872.1"/>
    <property type="molecule type" value="Genomic_DNA"/>
</dbReference>
<dbReference type="AlphaFoldDB" id="A0A9X9X0E3"/>
<sequence>MPMTLDDFVQRARTALKGHPGTEGRKMVCDLVREALQDPAFVAANINDKTPERQVLYEDPDLGFTVLAHAYGDAKTSGPHDHGPSWAIYGQAAGETIMTDWECLARPTESAPGKAKRIRDYAMKPGDAYLYEPGILHSPRRDGPTRLLRIEGMNMDRVKRLPYQPVDAAA</sequence>
<reference evidence="1" key="1">
    <citation type="submission" date="2020-01" db="EMBL/GenBank/DDBJ databases">
        <authorList>
            <person name="Rat A."/>
        </authorList>
    </citation>
    <scope>NUCLEOTIDE SEQUENCE</scope>
    <source>
        <strain evidence="1">LMG 31231</strain>
    </source>
</reference>
<organism evidence="1 2">
    <name type="scientific">Neoroseomonas soli</name>
    <dbReference type="NCBI Taxonomy" id="1081025"/>
    <lineage>
        <taxon>Bacteria</taxon>
        <taxon>Pseudomonadati</taxon>
        <taxon>Pseudomonadota</taxon>
        <taxon>Alphaproteobacteria</taxon>
        <taxon>Acetobacterales</taxon>
        <taxon>Acetobacteraceae</taxon>
        <taxon>Neoroseomonas</taxon>
    </lineage>
</organism>
<comment type="caution">
    <text evidence="1">The sequence shown here is derived from an EMBL/GenBank/DDBJ whole genome shotgun (WGS) entry which is preliminary data.</text>
</comment>
<dbReference type="Proteomes" id="UP001138751">
    <property type="component" value="Unassembled WGS sequence"/>
</dbReference>
<evidence type="ECO:0008006" key="3">
    <source>
        <dbReference type="Google" id="ProtNLM"/>
    </source>
</evidence>
<dbReference type="Gene3D" id="2.60.120.10">
    <property type="entry name" value="Jelly Rolls"/>
    <property type="match status" value="1"/>
</dbReference>